<dbReference type="InterPro" id="IPR000782">
    <property type="entry name" value="FAS1_domain"/>
</dbReference>
<accession>A0ABV5ZIZ8</accession>
<organism evidence="2 3">
    <name type="scientific">Hallella seregens ATCC 51272</name>
    <dbReference type="NCBI Taxonomy" id="1336250"/>
    <lineage>
        <taxon>Bacteria</taxon>
        <taxon>Pseudomonadati</taxon>
        <taxon>Bacteroidota</taxon>
        <taxon>Bacteroidia</taxon>
        <taxon>Bacteroidales</taxon>
        <taxon>Prevotellaceae</taxon>
        <taxon>Hallella</taxon>
    </lineage>
</organism>
<proteinExistence type="predicted"/>
<dbReference type="Proteomes" id="UP001589688">
    <property type="component" value="Unassembled WGS sequence"/>
</dbReference>
<reference evidence="2 3" key="1">
    <citation type="submission" date="2024-09" db="EMBL/GenBank/DDBJ databases">
        <authorList>
            <person name="Sun Q."/>
            <person name="Mori K."/>
        </authorList>
    </citation>
    <scope>NUCLEOTIDE SEQUENCE [LARGE SCALE GENOMIC DNA]</scope>
    <source>
        <strain evidence="2 3">ATCC 51272</strain>
    </source>
</reference>
<evidence type="ECO:0000313" key="3">
    <source>
        <dbReference type="Proteomes" id="UP001589688"/>
    </source>
</evidence>
<dbReference type="InterPro" id="IPR050904">
    <property type="entry name" value="Adhesion/Biosynth-related"/>
</dbReference>
<dbReference type="PROSITE" id="PS50213">
    <property type="entry name" value="FAS1"/>
    <property type="match status" value="2"/>
</dbReference>
<dbReference type="PANTHER" id="PTHR10900:SF77">
    <property type="entry name" value="FI19380P1"/>
    <property type="match status" value="1"/>
</dbReference>
<evidence type="ECO:0000313" key="2">
    <source>
        <dbReference type="EMBL" id="MFB9896688.1"/>
    </source>
</evidence>
<name>A0ABV5ZIZ8_9BACT</name>
<comment type="caution">
    <text evidence="2">The sequence shown here is derived from an EMBL/GenBank/DDBJ whole genome shotgun (WGS) entry which is preliminary data.</text>
</comment>
<gene>
    <name evidence="2" type="ORF">ACFFK8_02315</name>
</gene>
<feature type="domain" description="FAS1" evidence="1">
    <location>
        <begin position="29"/>
        <end position="231"/>
    </location>
</feature>
<feature type="domain" description="FAS1" evidence="1">
    <location>
        <begin position="622"/>
        <end position="818"/>
    </location>
</feature>
<dbReference type="PANTHER" id="PTHR10900">
    <property type="entry name" value="PERIOSTIN-RELATED"/>
    <property type="match status" value="1"/>
</dbReference>
<dbReference type="RefSeq" id="WP_044248961.1">
    <property type="nucleotide sequence ID" value="NZ_JADU01000019.1"/>
</dbReference>
<dbReference type="InterPro" id="IPR036378">
    <property type="entry name" value="FAS1_dom_sf"/>
</dbReference>
<protein>
    <submittedName>
        <fullName evidence="2">Fasciclin domain-containing protein</fullName>
    </submittedName>
</protein>
<evidence type="ECO:0000259" key="1">
    <source>
        <dbReference type="PROSITE" id="PS50213"/>
    </source>
</evidence>
<dbReference type="SUPFAM" id="SSF82153">
    <property type="entry name" value="FAS1 domain"/>
    <property type="match status" value="2"/>
</dbReference>
<sequence>MSLLLATCSLGGVSCSQYDLDTRMPSWLGQSIYDYLKDAGNYTYTVRMIDDLGYAEVLARTGSKTLFVADDAAFDRFFQNNSFGVKSYDALTVSQKKMLLYGAMINNSFQINNLSSTEGPVEGDCMRRLSSGTVYDSVPVLKTADMPNNPYWSRYRELGQVVCLEDMSAVPMIHFIERHLVNNNITNEDYNFIYNNTTRRQSGDASVNGVQIAEQNIKCSNGFVHKVQDVMTPLKNMAELIRSKSQVSEFNALLERFCAPYYSQAATENYNRLYNQSVDSVFQKRFFSVKSQQGQPVNVSPDNGPVEQLKFDPEWNTYYSGEATSSSQSVALEQDMGLMMVPSNAAMTDYWNHGAGRVLKDYYGSWERVPDYVVAELINNNMISSFVSSVPSKFGSIMNDANDPMGVKRSDVDSVWLGCNGAVYLTNKVFSPTTYVSVLFPAFINQTMNIMRWGVYKCQYNVYLNSLNSTYSFFIPNNKSLLEYVDPCSYGKSSTQLFRFHYDGSKPDDNDRVWASIWNYDTLTGEVGDSIGRASYEQVVDRLQDILENHIVVGDVTDGHTYYRTMGGSEIRVDHVAAGKNGMTVSGSWQVNEGEGTAVNDIYDQQNGRSYVLNNQPIMCTRMTVRDILSQHDEYSKFLELMDGSGLFETIHNGRNACGGTNISVFNTYHYTVYVPTNKSLEELIASGKLPTWQDVEADEAAGNMGKKTADSTAIVNFLRYHIQDNAIFIGAQAMSGDYETASFDPTNDSFYKLHVNSDANGITVTDARGNKRHVLTSNGKLYNRMAKEYQYNSSDAARATQIETSSSAVVHLIDGPLFYAK</sequence>
<dbReference type="Pfam" id="PF02469">
    <property type="entry name" value="Fasciclin"/>
    <property type="match status" value="1"/>
</dbReference>
<keyword evidence="3" id="KW-1185">Reference proteome</keyword>
<dbReference type="EMBL" id="JBHLZF010000001">
    <property type="protein sequence ID" value="MFB9896688.1"/>
    <property type="molecule type" value="Genomic_DNA"/>
</dbReference>
<dbReference type="Gene3D" id="2.30.180.10">
    <property type="entry name" value="FAS1 domain"/>
    <property type="match status" value="2"/>
</dbReference>